<evidence type="ECO:0000313" key="1">
    <source>
        <dbReference type="EMBL" id="KAH0854217.1"/>
    </source>
</evidence>
<evidence type="ECO:0000313" key="2">
    <source>
        <dbReference type="Proteomes" id="UP000824890"/>
    </source>
</evidence>
<dbReference type="Proteomes" id="UP000824890">
    <property type="component" value="Unassembled WGS sequence"/>
</dbReference>
<sequence length="253" mass="27268">MEKLGASDGVLETVEPGALVISEEEDFPFLLLSLFLALSPSIPRIKIDPLSLLGFSRVSFLIAATSWIGLSEPCLRVPLLLPTAADRARLKRMMDSPVSRSYSSSEPCEGSDCDLMAPLPLSCVYAAPQLVGPASSVGEDELSEWRGRYSLPSFITLRVPTSEGRAFIYIPGEIAVYEAFFDSGLMGGGGVIPALIVVDLPIGEELPKSGRNGPVLNKNGREITFYDAPRDALGLTMLPQKERELLSGHEAFP</sequence>
<reference evidence="1 2" key="1">
    <citation type="submission" date="2021-05" db="EMBL/GenBank/DDBJ databases">
        <title>Genome Assembly of Synthetic Allotetraploid Brassica napus Reveals Homoeologous Exchanges between Subgenomes.</title>
        <authorList>
            <person name="Davis J.T."/>
        </authorList>
    </citation>
    <scope>NUCLEOTIDE SEQUENCE [LARGE SCALE GENOMIC DNA]</scope>
    <source>
        <strain evidence="2">cv. Da-Ae</strain>
        <tissue evidence="1">Seedling</tissue>
    </source>
</reference>
<comment type="caution">
    <text evidence="1">The sequence shown here is derived from an EMBL/GenBank/DDBJ whole genome shotgun (WGS) entry which is preliminary data.</text>
</comment>
<organism evidence="1 2">
    <name type="scientific">Brassica napus</name>
    <name type="common">Rape</name>
    <dbReference type="NCBI Taxonomy" id="3708"/>
    <lineage>
        <taxon>Eukaryota</taxon>
        <taxon>Viridiplantae</taxon>
        <taxon>Streptophyta</taxon>
        <taxon>Embryophyta</taxon>
        <taxon>Tracheophyta</taxon>
        <taxon>Spermatophyta</taxon>
        <taxon>Magnoliopsida</taxon>
        <taxon>eudicotyledons</taxon>
        <taxon>Gunneridae</taxon>
        <taxon>Pentapetalae</taxon>
        <taxon>rosids</taxon>
        <taxon>malvids</taxon>
        <taxon>Brassicales</taxon>
        <taxon>Brassicaceae</taxon>
        <taxon>Brassiceae</taxon>
        <taxon>Brassica</taxon>
    </lineage>
</organism>
<protein>
    <submittedName>
        <fullName evidence="1">Uncharacterized protein</fullName>
    </submittedName>
</protein>
<dbReference type="EMBL" id="JAGKQM010000520">
    <property type="protein sequence ID" value="KAH0854217.1"/>
    <property type="molecule type" value="Genomic_DNA"/>
</dbReference>
<proteinExistence type="predicted"/>
<gene>
    <name evidence="1" type="ORF">HID58_090109</name>
</gene>
<name>A0ABQ7XG92_BRANA</name>
<feature type="non-terminal residue" evidence="1">
    <location>
        <position position="253"/>
    </location>
</feature>
<keyword evidence="2" id="KW-1185">Reference proteome</keyword>
<accession>A0ABQ7XG92</accession>